<dbReference type="EMBL" id="VTUZ01000012">
    <property type="protein sequence ID" value="KAA1010613.1"/>
    <property type="molecule type" value="Genomic_DNA"/>
</dbReference>
<dbReference type="InterPro" id="IPR021267">
    <property type="entry name" value="DUF2844"/>
</dbReference>
<sequence length="154" mass="16156">MKPVKLALAIAALAPLACYATLGAAPATRTHAGAGARSLLQSGGASSDSAAAASYTVREAKDADGVTIREYVLPTNVVFAVTWHGPVRPDMSELLGSYFPNFVSPSDGRPRGIGPMVQHNGDFHIESAGPTGYFFGKAYLPRLVPANVRMENLQ</sequence>
<dbReference type="AlphaFoldDB" id="A0A5B0H6I9"/>
<name>A0A5B0H6I9_9BURK</name>
<comment type="caution">
    <text evidence="2">The sequence shown here is derived from an EMBL/GenBank/DDBJ whole genome shotgun (WGS) entry which is preliminary data.</text>
</comment>
<protein>
    <submittedName>
        <fullName evidence="2">DUF2844 domain-containing protein</fullName>
    </submittedName>
</protein>
<feature type="chain" id="PRO_5022837708" evidence="1">
    <location>
        <begin position="21"/>
        <end position="154"/>
    </location>
</feature>
<evidence type="ECO:0000313" key="3">
    <source>
        <dbReference type="Proteomes" id="UP000325273"/>
    </source>
</evidence>
<proteinExistence type="predicted"/>
<gene>
    <name evidence="2" type="ORF">FVF58_19940</name>
</gene>
<dbReference type="RefSeq" id="WP_149671590.1">
    <property type="nucleotide sequence ID" value="NZ_VTUZ01000012.1"/>
</dbReference>
<evidence type="ECO:0000256" key="1">
    <source>
        <dbReference type="SAM" id="SignalP"/>
    </source>
</evidence>
<evidence type="ECO:0000313" key="2">
    <source>
        <dbReference type="EMBL" id="KAA1010613.1"/>
    </source>
</evidence>
<keyword evidence="1" id="KW-0732">Signal</keyword>
<reference evidence="2 3" key="1">
    <citation type="submission" date="2019-08" db="EMBL/GenBank/DDBJ databases">
        <title>Paraburkholderia sp. DCY113.</title>
        <authorList>
            <person name="Kang J."/>
        </authorList>
    </citation>
    <scope>NUCLEOTIDE SEQUENCE [LARGE SCALE GENOMIC DNA]</scope>
    <source>
        <strain evidence="2 3">DCY113</strain>
    </source>
</reference>
<organism evidence="2 3">
    <name type="scientific">Paraburkholderia panacisoli</name>
    <dbReference type="NCBI Taxonomy" id="2603818"/>
    <lineage>
        <taxon>Bacteria</taxon>
        <taxon>Pseudomonadati</taxon>
        <taxon>Pseudomonadota</taxon>
        <taxon>Betaproteobacteria</taxon>
        <taxon>Burkholderiales</taxon>
        <taxon>Burkholderiaceae</taxon>
        <taxon>Paraburkholderia</taxon>
    </lineage>
</organism>
<keyword evidence="3" id="KW-1185">Reference proteome</keyword>
<dbReference type="Pfam" id="PF11005">
    <property type="entry name" value="DUF2844"/>
    <property type="match status" value="1"/>
</dbReference>
<feature type="signal peptide" evidence="1">
    <location>
        <begin position="1"/>
        <end position="20"/>
    </location>
</feature>
<dbReference type="Proteomes" id="UP000325273">
    <property type="component" value="Unassembled WGS sequence"/>
</dbReference>
<accession>A0A5B0H6I9</accession>